<proteinExistence type="predicted"/>
<feature type="transmembrane region" description="Helical" evidence="1">
    <location>
        <begin position="64"/>
        <end position="90"/>
    </location>
</feature>
<dbReference type="EMBL" id="ML986578">
    <property type="protein sequence ID" value="KAF2270982.1"/>
    <property type="molecule type" value="Genomic_DNA"/>
</dbReference>
<keyword evidence="1" id="KW-0812">Transmembrane</keyword>
<evidence type="ECO:0000256" key="1">
    <source>
        <dbReference type="SAM" id="Phobius"/>
    </source>
</evidence>
<keyword evidence="1" id="KW-0472">Membrane</keyword>
<gene>
    <name evidence="2" type="ORF">CC78DRAFT_573352</name>
</gene>
<feature type="transmembrane region" description="Helical" evidence="1">
    <location>
        <begin position="162"/>
        <end position="180"/>
    </location>
</feature>
<feature type="transmembrane region" description="Helical" evidence="1">
    <location>
        <begin position="110"/>
        <end position="127"/>
    </location>
</feature>
<comment type="caution">
    <text evidence="2">The sequence shown here is derived from an EMBL/GenBank/DDBJ whole genome shotgun (WGS) entry which is preliminary data.</text>
</comment>
<accession>A0A9P4TRI0</accession>
<reference evidence="3" key="1">
    <citation type="journal article" date="2020" name="Stud. Mycol.">
        <title>101 Dothideomycetes genomes: A test case for predicting lifestyles and emergence of pathogens.</title>
        <authorList>
            <person name="Haridas S."/>
            <person name="Albert R."/>
            <person name="Binder M."/>
            <person name="Bloem J."/>
            <person name="LaButti K."/>
            <person name="Salamov A."/>
            <person name="Andreopoulos B."/>
            <person name="Baker S."/>
            <person name="Barry K."/>
            <person name="Bills G."/>
            <person name="Bluhm B."/>
            <person name="Cannon C."/>
            <person name="Castanera R."/>
            <person name="Culley D."/>
            <person name="Daum C."/>
            <person name="Ezra D."/>
            <person name="Gonzalez J."/>
            <person name="Henrissat B."/>
            <person name="Kuo A."/>
            <person name="Liang C."/>
            <person name="Lipzen A."/>
            <person name="Lutzoni F."/>
            <person name="Magnuson J."/>
            <person name="Mondo S."/>
            <person name="Nolan M."/>
            <person name="Ohm R."/>
            <person name="Pangilinan J."/>
            <person name="Park H.-J."/>
            <person name="Ramirez L."/>
            <person name="Alfaro M."/>
            <person name="Sun H."/>
            <person name="Tritt A."/>
            <person name="Yoshinaga Y."/>
            <person name="Zwiers L.-H."/>
            <person name="Turgeon B."/>
            <person name="Goodwin S."/>
            <person name="Spatafora J."/>
            <person name="Crous P."/>
            <person name="Grigoriev I."/>
        </authorList>
    </citation>
    <scope>NUCLEOTIDE SEQUENCE [LARGE SCALE GENOMIC DNA]</scope>
    <source>
        <strain evidence="3">CBS 304.66</strain>
    </source>
</reference>
<organism evidence="2 3">
    <name type="scientific">Lojkania enalia</name>
    <dbReference type="NCBI Taxonomy" id="147567"/>
    <lineage>
        <taxon>Eukaryota</taxon>
        <taxon>Fungi</taxon>
        <taxon>Dikarya</taxon>
        <taxon>Ascomycota</taxon>
        <taxon>Pezizomycotina</taxon>
        <taxon>Dothideomycetes</taxon>
        <taxon>Pleosporomycetidae</taxon>
        <taxon>Pleosporales</taxon>
        <taxon>Pleosporales incertae sedis</taxon>
        <taxon>Lojkania</taxon>
    </lineage>
</organism>
<dbReference type="Proteomes" id="UP000800093">
    <property type="component" value="Unassembled WGS sequence"/>
</dbReference>
<sequence length="738" mass="82220">MWSFFFRNRWNSFRKHAVIFHQDQLDAPNGRKAESKKTWETTVTRVESWPNEATPLKTYNWLSYLYLVGDIILVLLPLYFILLGVAVVILNGKPTNDNNLGRKVEVAMQLGPTIFPILFAAIIGRSLKMIARYLAERGARLSTLELLMASQSVWGTIESQLLLQRLTVVGVNLLFLWSLSPLGGQASLRLMERGNMPYYKSAKLRYMTTGPAGTFWGLATTYEGNGKFADAGALYSAALLAPQATKTGPRDPWGNVKIPSLDLLNGSNADAAGWINIPSNISSPETFSSLVGLPIVGLPTDGTSDFNIESSYISVSCGPFNQSDYPGYLTINATDWPKMDELIPGQIWKNKSEMNNPFQRMGQLGLTTSFFIDTERRLSPKDALDAVPRARLDGFVGYVNDSILRTDHADERRDITFVSLYPRGFEKPDTSGIGMNIAKCSLSQHHVEVMIDCNRNQCAAKRVRKSLADTRPVSLTGFEHELIMILFAEEFPRAMATRSASSPTERFLANSSSFPLIQQTGDLTKDVAYVNLSLISSETFSRRLSLLWNTFYQLSVQPTGYFGNLPQNLSNYGPDAVPATDINVYLPSNLSATNHTFDDWWSSFSLAVEKNKDQFPFIGATVVANITTTQEIFVCNFAWLALLWVAAGTIFITGTISLWLKRKTLGPELFGFVTSMTYHNHYFKIPEGGSRLDAMERARLLRDVDVYVADVRGNEDVGHIALAAGVPLRKLERGRLYS</sequence>
<keyword evidence="1" id="KW-1133">Transmembrane helix</keyword>
<feature type="transmembrane region" description="Helical" evidence="1">
    <location>
        <begin position="637"/>
        <end position="660"/>
    </location>
</feature>
<evidence type="ECO:0000313" key="2">
    <source>
        <dbReference type="EMBL" id="KAF2270982.1"/>
    </source>
</evidence>
<dbReference type="AlphaFoldDB" id="A0A9P4TRI0"/>
<name>A0A9P4TRI0_9PLEO</name>
<dbReference type="OrthoDB" id="3692311at2759"/>
<evidence type="ECO:0000313" key="3">
    <source>
        <dbReference type="Proteomes" id="UP000800093"/>
    </source>
</evidence>
<protein>
    <submittedName>
        <fullName evidence="2">Uncharacterized protein</fullName>
    </submittedName>
</protein>
<keyword evidence="3" id="KW-1185">Reference proteome</keyword>